<reference evidence="7" key="1">
    <citation type="submission" date="2022-08" db="EMBL/GenBank/DDBJ databases">
        <title>Novel Bdellovibrio Species Isolated from Svalbard: Designation Bdellovibrio svalbardensis.</title>
        <authorList>
            <person name="Mitchell R.J."/>
            <person name="Choi S.Y."/>
        </authorList>
    </citation>
    <scope>NUCLEOTIDE SEQUENCE</scope>
    <source>
        <strain evidence="7">PAP01</strain>
    </source>
</reference>
<dbReference type="InterPro" id="IPR004089">
    <property type="entry name" value="MCPsignal_dom"/>
</dbReference>
<evidence type="ECO:0000256" key="2">
    <source>
        <dbReference type="ARBA" id="ARBA00029447"/>
    </source>
</evidence>
<sequence>MEKKASVFSGIRAKLLVLVLLPIAFFAALSFVSILALHKQQHEANMIAKDRLPKTESILLIRVHANALMRFIWTSAAISDAKIREEKIKEVESRYDLLKEEVKKFSSFHLSPEMRSDFETVLKDTENIGVPLERSLALLRKNDIASDKEATSIIFSEMVPKIFDLSRNVEKGTNLLNTQVKAEIEAGDAAAEMGQNSVILLSIFGGIGLLIYGLFMSSKLYSSLSKISNSISETQGQVMEASGQLASASHQASSGSTQAASALEETVASIEELTSMVKINADNSKSASSLSLASIQSAQDGEKEIRNLIESMHDISASSKKIEEIINVIDDIAFQTNLLALNASVEAARAGEHGRGFAVVAEAVRSLSQRSASAAKDINQLIKDSVSKVDNGSSIADRSEVLLQNILTSVKKVADLNNEIAAASSEQAEGISQITKAMTELDISVQQNAQASEEVAQFSEKMAHQAGVLEGSVSQLHAILQGTARGSADSKEISLKTAPSVKNVKPQLRVVKAKSPSPKKVQATSQVIPFDDDLAESERRSVGDTSGF</sequence>
<dbReference type="Gene3D" id="1.10.287.950">
    <property type="entry name" value="Methyl-accepting chemotaxis protein"/>
    <property type="match status" value="1"/>
</dbReference>
<dbReference type="Pfam" id="PF00015">
    <property type="entry name" value="MCPsignal"/>
    <property type="match status" value="1"/>
</dbReference>
<keyword evidence="1" id="KW-0488">Methylation</keyword>
<evidence type="ECO:0000256" key="1">
    <source>
        <dbReference type="ARBA" id="ARBA00022481"/>
    </source>
</evidence>
<dbReference type="CDD" id="cd11386">
    <property type="entry name" value="MCP_signal"/>
    <property type="match status" value="1"/>
</dbReference>
<organism evidence="7 8">
    <name type="scientific">Bdellovibrio svalbardensis</name>
    <dbReference type="NCBI Taxonomy" id="2972972"/>
    <lineage>
        <taxon>Bacteria</taxon>
        <taxon>Pseudomonadati</taxon>
        <taxon>Bdellovibrionota</taxon>
        <taxon>Bdellovibrionia</taxon>
        <taxon>Bdellovibrionales</taxon>
        <taxon>Pseudobdellovibrionaceae</taxon>
        <taxon>Bdellovibrio</taxon>
    </lineage>
</organism>
<evidence type="ECO:0000259" key="6">
    <source>
        <dbReference type="PROSITE" id="PS50111"/>
    </source>
</evidence>
<dbReference type="PANTHER" id="PTHR43531">
    <property type="entry name" value="PROTEIN ICFG"/>
    <property type="match status" value="1"/>
</dbReference>
<keyword evidence="5" id="KW-1133">Transmembrane helix</keyword>
<keyword evidence="5" id="KW-0812">Transmembrane</keyword>
<dbReference type="InterPro" id="IPR024478">
    <property type="entry name" value="HlyB_4HB_MCP"/>
</dbReference>
<dbReference type="InterPro" id="IPR004090">
    <property type="entry name" value="Chemotax_Me-accpt_rcpt"/>
</dbReference>
<proteinExistence type="inferred from homology"/>
<dbReference type="Proteomes" id="UP001152321">
    <property type="component" value="Unassembled WGS sequence"/>
</dbReference>
<dbReference type="Pfam" id="PF12729">
    <property type="entry name" value="4HB_MCP_1"/>
    <property type="match status" value="1"/>
</dbReference>
<evidence type="ECO:0000313" key="7">
    <source>
        <dbReference type="EMBL" id="MDG0818141.1"/>
    </source>
</evidence>
<dbReference type="RefSeq" id="WP_277579616.1">
    <property type="nucleotide sequence ID" value="NZ_JANRMI010000006.1"/>
</dbReference>
<comment type="caution">
    <text evidence="7">The sequence shown here is derived from an EMBL/GenBank/DDBJ whole genome shotgun (WGS) entry which is preliminary data.</text>
</comment>
<dbReference type="InterPro" id="IPR051310">
    <property type="entry name" value="MCP_chemotaxis"/>
</dbReference>
<feature type="domain" description="Methyl-accepting transducer" evidence="6">
    <location>
        <begin position="234"/>
        <end position="463"/>
    </location>
</feature>
<comment type="similarity">
    <text evidence="2">Belongs to the methyl-accepting chemotaxis (MCP) protein family.</text>
</comment>
<protein>
    <submittedName>
        <fullName evidence="7">Methyl-accepting chemotaxis protein</fullName>
    </submittedName>
</protein>
<dbReference type="PRINTS" id="PR00260">
    <property type="entry name" value="CHEMTRNSDUCR"/>
</dbReference>
<evidence type="ECO:0000313" key="8">
    <source>
        <dbReference type="Proteomes" id="UP001152321"/>
    </source>
</evidence>
<dbReference type="PANTHER" id="PTHR43531:SF14">
    <property type="entry name" value="METHYL-ACCEPTING CHEMOTAXIS PROTEIN I-RELATED"/>
    <property type="match status" value="1"/>
</dbReference>
<evidence type="ECO:0000256" key="5">
    <source>
        <dbReference type="SAM" id="Phobius"/>
    </source>
</evidence>
<keyword evidence="5" id="KW-0472">Membrane</keyword>
<dbReference type="EMBL" id="JANRMI010000006">
    <property type="protein sequence ID" value="MDG0818141.1"/>
    <property type="molecule type" value="Genomic_DNA"/>
</dbReference>
<name>A0ABT6DMP2_9BACT</name>
<dbReference type="SUPFAM" id="SSF58104">
    <property type="entry name" value="Methyl-accepting chemotaxis protein (MCP) signaling domain"/>
    <property type="match status" value="1"/>
</dbReference>
<accession>A0ABT6DMP2</accession>
<dbReference type="SMART" id="SM00283">
    <property type="entry name" value="MA"/>
    <property type="match status" value="1"/>
</dbReference>
<feature type="region of interest" description="Disordered" evidence="4">
    <location>
        <begin position="511"/>
        <end position="548"/>
    </location>
</feature>
<dbReference type="PROSITE" id="PS50111">
    <property type="entry name" value="CHEMOTAXIS_TRANSDUC_2"/>
    <property type="match status" value="1"/>
</dbReference>
<evidence type="ECO:0000256" key="4">
    <source>
        <dbReference type="SAM" id="MobiDB-lite"/>
    </source>
</evidence>
<keyword evidence="8" id="KW-1185">Reference proteome</keyword>
<gene>
    <name evidence="7" type="ORF">NWE73_17290</name>
</gene>
<feature type="transmembrane region" description="Helical" evidence="5">
    <location>
        <begin position="15"/>
        <end position="37"/>
    </location>
</feature>
<evidence type="ECO:0000256" key="3">
    <source>
        <dbReference type="PROSITE-ProRule" id="PRU00284"/>
    </source>
</evidence>
<feature type="transmembrane region" description="Helical" evidence="5">
    <location>
        <begin position="198"/>
        <end position="216"/>
    </location>
</feature>
<keyword evidence="3" id="KW-0807">Transducer</keyword>